<dbReference type="RefSeq" id="WP_171416556.1">
    <property type="nucleotide sequence ID" value="NZ_JABFOR010000010.1"/>
</dbReference>
<feature type="chain" id="PRO_5042970244" evidence="1">
    <location>
        <begin position="25"/>
        <end position="276"/>
    </location>
</feature>
<dbReference type="AlphaFoldDB" id="A0AAP7DIM2"/>
<proteinExistence type="predicted"/>
<gene>
    <name evidence="2" type="ORF">HMI46_10765</name>
</gene>
<evidence type="ECO:0000313" key="2">
    <source>
        <dbReference type="EMBL" id="NOJ71035.1"/>
    </source>
</evidence>
<organism evidence="2 3">
    <name type="scientific">Paenibacillus alvei</name>
    <name type="common">Bacillus alvei</name>
    <dbReference type="NCBI Taxonomy" id="44250"/>
    <lineage>
        <taxon>Bacteria</taxon>
        <taxon>Bacillati</taxon>
        <taxon>Bacillota</taxon>
        <taxon>Bacilli</taxon>
        <taxon>Bacillales</taxon>
        <taxon>Paenibacillaceae</taxon>
        <taxon>Paenibacillus</taxon>
    </lineage>
</organism>
<sequence>MKKVSITSLILLLVCSLFVSAAFANPSIAPTESAQVSNDDYGLKITYENGEKVLIDQKENVRYYEAFKADGTPVPLEKYMENLKKARILSEQISSENNPYNNSDNEEIVTPLNVVDMSSYSEKQKWTELMTPRRASANINCTGSGQHCPISKGETLTSTVTWGAGLTVGDKSYIKANTSFSWSESSSSNLTYTLYVKVNRTGYLTFAPRYNFTKGDISYMACYPVTGCKNMGSKKDVWAGVPATIGEDGHTNGEFAIAYVNYINFIQQEVERCCLY</sequence>
<evidence type="ECO:0000256" key="1">
    <source>
        <dbReference type="SAM" id="SignalP"/>
    </source>
</evidence>
<comment type="caution">
    <text evidence="2">The sequence shown here is derived from an EMBL/GenBank/DDBJ whole genome shotgun (WGS) entry which is preliminary data.</text>
</comment>
<evidence type="ECO:0000313" key="3">
    <source>
        <dbReference type="Proteomes" id="UP000552038"/>
    </source>
</evidence>
<dbReference type="Proteomes" id="UP000552038">
    <property type="component" value="Unassembled WGS sequence"/>
</dbReference>
<feature type="signal peptide" evidence="1">
    <location>
        <begin position="1"/>
        <end position="24"/>
    </location>
</feature>
<dbReference type="InterPro" id="IPR045702">
    <property type="entry name" value="DUF6060"/>
</dbReference>
<name>A0AAP7DIM2_PAEAL</name>
<dbReference type="EMBL" id="JABFOR010000010">
    <property type="protein sequence ID" value="NOJ71035.1"/>
    <property type="molecule type" value="Genomic_DNA"/>
</dbReference>
<dbReference type="Pfam" id="PF19535">
    <property type="entry name" value="DUF6060"/>
    <property type="match status" value="1"/>
</dbReference>
<protein>
    <submittedName>
        <fullName evidence="2">Uncharacterized protein</fullName>
    </submittedName>
</protein>
<keyword evidence="1" id="KW-0732">Signal</keyword>
<accession>A0AAP7DIM2</accession>
<reference evidence="2 3" key="1">
    <citation type="submission" date="2020-05" db="EMBL/GenBank/DDBJ databases">
        <title>Whole genome sequencing and identification of novel metabolites from Paenibacillus alvei strain JR949.</title>
        <authorList>
            <person name="Rajendhran J."/>
            <person name="Sree Pranav P."/>
            <person name="Mahalakshmi B."/>
            <person name="Karthikeyan R."/>
        </authorList>
    </citation>
    <scope>NUCLEOTIDE SEQUENCE [LARGE SCALE GENOMIC DNA]</scope>
    <source>
        <strain evidence="2 3">JR949</strain>
    </source>
</reference>